<dbReference type="Ensembl" id="ENSNNAT00000005643.1">
    <property type="protein sequence ID" value="ENSNNAP00000005404.1"/>
    <property type="gene ID" value="ENSNNAG00000003616.1"/>
</dbReference>
<feature type="region of interest" description="Disordered" evidence="1">
    <location>
        <begin position="1"/>
        <end position="43"/>
    </location>
</feature>
<dbReference type="Proteomes" id="UP000694559">
    <property type="component" value="Unplaced"/>
</dbReference>
<reference evidence="2" key="2">
    <citation type="submission" date="2025-09" db="UniProtKB">
        <authorList>
            <consortium name="Ensembl"/>
        </authorList>
    </citation>
    <scope>IDENTIFICATION</scope>
</reference>
<dbReference type="AlphaFoldDB" id="A0A8C6VPR2"/>
<accession>A0A8C6VPR2</accession>
<reference evidence="2" key="1">
    <citation type="submission" date="2025-08" db="UniProtKB">
        <authorList>
            <consortium name="Ensembl"/>
        </authorList>
    </citation>
    <scope>IDENTIFICATION</scope>
</reference>
<keyword evidence="3" id="KW-1185">Reference proteome</keyword>
<proteinExistence type="predicted"/>
<protein>
    <recommendedName>
        <fullName evidence="4">AIG1-type G domain-containing protein</fullName>
    </recommendedName>
</protein>
<evidence type="ECO:0000256" key="1">
    <source>
        <dbReference type="SAM" id="MobiDB-lite"/>
    </source>
</evidence>
<dbReference type="OrthoDB" id="8954335at2759"/>
<dbReference type="GeneTree" id="ENSGT01030000239370"/>
<dbReference type="InterPro" id="IPR027417">
    <property type="entry name" value="P-loop_NTPase"/>
</dbReference>
<evidence type="ECO:0000313" key="2">
    <source>
        <dbReference type="Ensembl" id="ENSNNAP00000005404.1"/>
    </source>
</evidence>
<name>A0A8C6VPR2_NAJNA</name>
<dbReference type="Gene3D" id="3.40.50.300">
    <property type="entry name" value="P-loop containing nucleotide triphosphate hydrolases"/>
    <property type="match status" value="1"/>
</dbReference>
<evidence type="ECO:0000313" key="3">
    <source>
        <dbReference type="Proteomes" id="UP000694559"/>
    </source>
</evidence>
<sequence>MDPTLGSPAEHPQRRNPNRASLGAHWLERQRGEGGAGQPLTQSREKCPCSLLSPWVAGPERRIVLVGTTGSGKSVTGNTVLGMRKYIAECGYRYLFFNNKAEGAEREAQVSELMTLCRYDVLKKVLC</sequence>
<organism evidence="2 3">
    <name type="scientific">Naja naja</name>
    <name type="common">Indian cobra</name>
    <dbReference type="NCBI Taxonomy" id="35670"/>
    <lineage>
        <taxon>Eukaryota</taxon>
        <taxon>Metazoa</taxon>
        <taxon>Chordata</taxon>
        <taxon>Craniata</taxon>
        <taxon>Vertebrata</taxon>
        <taxon>Euteleostomi</taxon>
        <taxon>Lepidosauria</taxon>
        <taxon>Squamata</taxon>
        <taxon>Bifurcata</taxon>
        <taxon>Unidentata</taxon>
        <taxon>Episquamata</taxon>
        <taxon>Toxicofera</taxon>
        <taxon>Serpentes</taxon>
        <taxon>Colubroidea</taxon>
        <taxon>Elapidae</taxon>
        <taxon>Elapinae</taxon>
        <taxon>Naja</taxon>
    </lineage>
</organism>
<evidence type="ECO:0008006" key="4">
    <source>
        <dbReference type="Google" id="ProtNLM"/>
    </source>
</evidence>